<dbReference type="InterPro" id="IPR018202">
    <property type="entry name" value="Ser_caboxypep_ser_AS"/>
</dbReference>
<name>A0A9P6EQQ0_9AGAR</name>
<evidence type="ECO:0000256" key="1">
    <source>
        <dbReference type="ARBA" id="ARBA00009431"/>
    </source>
</evidence>
<dbReference type="Proteomes" id="UP000807306">
    <property type="component" value="Unassembled WGS sequence"/>
</dbReference>
<feature type="signal peptide" evidence="6">
    <location>
        <begin position="1"/>
        <end position="18"/>
    </location>
</feature>
<keyword evidence="6" id="KW-0732">Signal</keyword>
<dbReference type="GO" id="GO:0006508">
    <property type="term" value="P:proteolysis"/>
    <property type="evidence" value="ECO:0007669"/>
    <property type="project" value="UniProtKB-KW"/>
</dbReference>
<dbReference type="OrthoDB" id="443318at2759"/>
<evidence type="ECO:0000256" key="5">
    <source>
        <dbReference type="ARBA" id="ARBA00023180"/>
    </source>
</evidence>
<dbReference type="EMBL" id="MU157828">
    <property type="protein sequence ID" value="KAF9533625.1"/>
    <property type="molecule type" value="Genomic_DNA"/>
</dbReference>
<dbReference type="GO" id="GO:0004185">
    <property type="term" value="F:serine-type carboxypeptidase activity"/>
    <property type="evidence" value="ECO:0007669"/>
    <property type="project" value="UniProtKB-UniRule"/>
</dbReference>
<evidence type="ECO:0000256" key="6">
    <source>
        <dbReference type="RuleBase" id="RU361156"/>
    </source>
</evidence>
<dbReference type="PANTHER" id="PTHR11802:SF452">
    <property type="entry name" value="CARBOXYPEPTIDASE"/>
    <property type="match status" value="1"/>
</dbReference>
<sequence length="543" mass="59892">MKSLFISLALLLAPATLGAHAPFSIQDAGQAVLDFGRTHNSGFSSQDVQNAASEWLDEAKQSILKGKMNMERWYHQGREYIKQNNLMYEFVTHPDLQSYDLRVTEPKLCDSTVKQYSGYLDVASDKHLFFWFFEARNKPKDAPLVLWLNGGPGCSSSTGLLFELGPCNIANEGKNTTFNPHSWTKDANVIFLDQPVNVGYSYADDGTTVSTSPVAGKDVYAFLELFLSRYPEYSKTQFHIAAESYGGTYAPNFASVIYRANKELALAPNPKLKHINLASIILANGLTDPYVQMASVPDYVCDGPFPVYAPDDPQCGALRTKVPTCQRLIQFCYNSGSRFACVGANVYCNTQIMAPLMQTGLNPYDVRRKCDRSEKGDGPLCYKQMGWIEAWMNNPSNKAALGVNPDRNFASCNMEVNQAFTMNGDGMHNSAALLPELVDGGVRLLVYAGNADMMCNYLGNSRWVEALPTKFSGEFKKSKVIPWITADSGKVAGEVRSAGGEGFTAGNVTFVNVYNAGHMVPYDQPDAALDLFTRWIRDTPLST</sequence>
<dbReference type="InterPro" id="IPR033124">
    <property type="entry name" value="Ser_caboxypep_his_AS"/>
</dbReference>
<evidence type="ECO:0000313" key="7">
    <source>
        <dbReference type="EMBL" id="KAF9533625.1"/>
    </source>
</evidence>
<dbReference type="AlphaFoldDB" id="A0A9P6EQQ0"/>
<dbReference type="PANTHER" id="PTHR11802">
    <property type="entry name" value="SERINE PROTEASE FAMILY S10 SERINE CARBOXYPEPTIDASE"/>
    <property type="match status" value="1"/>
</dbReference>
<keyword evidence="3 6" id="KW-0645">Protease</keyword>
<protein>
    <recommendedName>
        <fullName evidence="6">Carboxypeptidase</fullName>
        <ecNumber evidence="6">3.4.16.-</ecNumber>
    </recommendedName>
</protein>
<dbReference type="Gene3D" id="3.40.50.1820">
    <property type="entry name" value="alpha/beta hydrolase"/>
    <property type="match status" value="1"/>
</dbReference>
<keyword evidence="4 6" id="KW-0378">Hydrolase</keyword>
<gene>
    <name evidence="7" type="ORF">CPB83DRAFT_485610</name>
</gene>
<keyword evidence="2 6" id="KW-0121">Carboxypeptidase</keyword>
<feature type="chain" id="PRO_5040540247" description="Carboxypeptidase" evidence="6">
    <location>
        <begin position="19"/>
        <end position="543"/>
    </location>
</feature>
<dbReference type="PROSITE" id="PS00131">
    <property type="entry name" value="CARBOXYPEPT_SER_SER"/>
    <property type="match status" value="1"/>
</dbReference>
<reference evidence="7" key="1">
    <citation type="submission" date="2020-11" db="EMBL/GenBank/DDBJ databases">
        <authorList>
            <consortium name="DOE Joint Genome Institute"/>
            <person name="Ahrendt S."/>
            <person name="Riley R."/>
            <person name="Andreopoulos W."/>
            <person name="Labutti K."/>
            <person name="Pangilinan J."/>
            <person name="Ruiz-Duenas F.J."/>
            <person name="Barrasa J.M."/>
            <person name="Sanchez-Garcia M."/>
            <person name="Camarero S."/>
            <person name="Miyauchi S."/>
            <person name="Serrano A."/>
            <person name="Linde D."/>
            <person name="Babiker R."/>
            <person name="Drula E."/>
            <person name="Ayuso-Fernandez I."/>
            <person name="Pacheco R."/>
            <person name="Padilla G."/>
            <person name="Ferreira P."/>
            <person name="Barriuso J."/>
            <person name="Kellner H."/>
            <person name="Castanera R."/>
            <person name="Alfaro M."/>
            <person name="Ramirez L."/>
            <person name="Pisabarro A.G."/>
            <person name="Kuo A."/>
            <person name="Tritt A."/>
            <person name="Lipzen A."/>
            <person name="He G."/>
            <person name="Yan M."/>
            <person name="Ng V."/>
            <person name="Cullen D."/>
            <person name="Martin F."/>
            <person name="Rosso M.-N."/>
            <person name="Henrissat B."/>
            <person name="Hibbett D."/>
            <person name="Martinez A.T."/>
            <person name="Grigoriev I.V."/>
        </authorList>
    </citation>
    <scope>NUCLEOTIDE SEQUENCE</scope>
    <source>
        <strain evidence="7">CBS 506.95</strain>
    </source>
</reference>
<accession>A0A9P6EQQ0</accession>
<dbReference type="PRINTS" id="PR00724">
    <property type="entry name" value="CRBOXYPTASEC"/>
</dbReference>
<dbReference type="SUPFAM" id="SSF53474">
    <property type="entry name" value="alpha/beta-Hydrolases"/>
    <property type="match status" value="1"/>
</dbReference>
<dbReference type="EC" id="3.4.16.-" evidence="6"/>
<evidence type="ECO:0000256" key="2">
    <source>
        <dbReference type="ARBA" id="ARBA00022645"/>
    </source>
</evidence>
<dbReference type="InterPro" id="IPR001563">
    <property type="entry name" value="Peptidase_S10"/>
</dbReference>
<comment type="caution">
    <text evidence="7">The sequence shown here is derived from an EMBL/GenBank/DDBJ whole genome shotgun (WGS) entry which is preliminary data.</text>
</comment>
<dbReference type="Pfam" id="PF00450">
    <property type="entry name" value="Peptidase_S10"/>
    <property type="match status" value="1"/>
</dbReference>
<dbReference type="PROSITE" id="PS00560">
    <property type="entry name" value="CARBOXYPEPT_SER_HIS"/>
    <property type="match status" value="1"/>
</dbReference>
<keyword evidence="8" id="KW-1185">Reference proteome</keyword>
<dbReference type="InterPro" id="IPR029058">
    <property type="entry name" value="AB_hydrolase_fold"/>
</dbReference>
<evidence type="ECO:0000313" key="8">
    <source>
        <dbReference type="Proteomes" id="UP000807306"/>
    </source>
</evidence>
<organism evidence="7 8">
    <name type="scientific">Crepidotus variabilis</name>
    <dbReference type="NCBI Taxonomy" id="179855"/>
    <lineage>
        <taxon>Eukaryota</taxon>
        <taxon>Fungi</taxon>
        <taxon>Dikarya</taxon>
        <taxon>Basidiomycota</taxon>
        <taxon>Agaricomycotina</taxon>
        <taxon>Agaricomycetes</taxon>
        <taxon>Agaricomycetidae</taxon>
        <taxon>Agaricales</taxon>
        <taxon>Agaricineae</taxon>
        <taxon>Crepidotaceae</taxon>
        <taxon>Crepidotus</taxon>
    </lineage>
</organism>
<dbReference type="GO" id="GO:0000324">
    <property type="term" value="C:fungal-type vacuole"/>
    <property type="evidence" value="ECO:0007669"/>
    <property type="project" value="TreeGrafter"/>
</dbReference>
<comment type="similarity">
    <text evidence="1 6">Belongs to the peptidase S10 family.</text>
</comment>
<evidence type="ECO:0000256" key="4">
    <source>
        <dbReference type="ARBA" id="ARBA00022801"/>
    </source>
</evidence>
<evidence type="ECO:0000256" key="3">
    <source>
        <dbReference type="ARBA" id="ARBA00022670"/>
    </source>
</evidence>
<proteinExistence type="inferred from homology"/>
<dbReference type="Gene3D" id="1.10.287.410">
    <property type="match status" value="1"/>
</dbReference>
<keyword evidence="5" id="KW-0325">Glycoprotein</keyword>